<dbReference type="Pfam" id="PF00975">
    <property type="entry name" value="Thioesterase"/>
    <property type="match status" value="1"/>
</dbReference>
<dbReference type="GO" id="GO:0005737">
    <property type="term" value="C:cytoplasm"/>
    <property type="evidence" value="ECO:0007669"/>
    <property type="project" value="TreeGrafter"/>
</dbReference>
<gene>
    <name evidence="6" type="ORF">ENR64_28415</name>
</gene>
<dbReference type="PROSITE" id="PS00455">
    <property type="entry name" value="AMP_BINDING"/>
    <property type="match status" value="1"/>
</dbReference>
<dbReference type="AlphaFoldDB" id="A0A7C3PJQ0"/>
<dbReference type="EMBL" id="DSRU01000425">
    <property type="protein sequence ID" value="HFN01595.1"/>
    <property type="molecule type" value="Genomic_DNA"/>
</dbReference>
<dbReference type="GO" id="GO:0031177">
    <property type="term" value="F:phosphopantetheine binding"/>
    <property type="evidence" value="ECO:0007669"/>
    <property type="project" value="InterPro"/>
</dbReference>
<evidence type="ECO:0000313" key="6">
    <source>
        <dbReference type="EMBL" id="HFN01595.1"/>
    </source>
</evidence>
<organism evidence="6">
    <name type="scientific">Oscillatoriales cyanobacterium SpSt-418</name>
    <dbReference type="NCBI Taxonomy" id="2282169"/>
    <lineage>
        <taxon>Bacteria</taxon>
        <taxon>Bacillati</taxon>
        <taxon>Cyanobacteriota</taxon>
        <taxon>Cyanophyceae</taxon>
        <taxon>Oscillatoriophycideae</taxon>
        <taxon>Oscillatoriales</taxon>
    </lineage>
</organism>
<dbReference type="Gene3D" id="3.40.50.1820">
    <property type="entry name" value="alpha/beta hydrolase"/>
    <property type="match status" value="1"/>
</dbReference>
<keyword evidence="3" id="KW-0596">Phosphopantetheine</keyword>
<keyword evidence="4" id="KW-0597">Phosphoprotein</keyword>
<proteinExistence type="inferred from homology"/>
<comment type="caution">
    <text evidence="6">The sequence shown here is derived from an EMBL/GenBank/DDBJ whole genome shotgun (WGS) entry which is preliminary data.</text>
</comment>
<evidence type="ECO:0000259" key="5">
    <source>
        <dbReference type="PROSITE" id="PS50075"/>
    </source>
</evidence>
<dbReference type="SUPFAM" id="SSF53474">
    <property type="entry name" value="alpha/beta-Hydrolases"/>
    <property type="match status" value="1"/>
</dbReference>
<name>A0A7C3PJQ0_9CYAN</name>
<evidence type="ECO:0000256" key="4">
    <source>
        <dbReference type="ARBA" id="ARBA00022553"/>
    </source>
</evidence>
<evidence type="ECO:0000256" key="1">
    <source>
        <dbReference type="ARBA" id="ARBA00001957"/>
    </source>
</evidence>
<dbReference type="PROSITE" id="PS50075">
    <property type="entry name" value="CARRIER"/>
    <property type="match status" value="1"/>
</dbReference>
<dbReference type="FunFam" id="2.30.38.10:FF:000001">
    <property type="entry name" value="Non-ribosomal peptide synthetase PvdI"/>
    <property type="match status" value="1"/>
</dbReference>
<dbReference type="FunFam" id="3.30.300.30:FF:000010">
    <property type="entry name" value="Enterobactin synthetase component F"/>
    <property type="match status" value="1"/>
</dbReference>
<dbReference type="InterPro" id="IPR000873">
    <property type="entry name" value="AMP-dep_synth/lig_dom"/>
</dbReference>
<evidence type="ECO:0000256" key="3">
    <source>
        <dbReference type="ARBA" id="ARBA00022450"/>
    </source>
</evidence>
<dbReference type="InterPro" id="IPR045851">
    <property type="entry name" value="AMP-bd_C_sf"/>
</dbReference>
<dbReference type="Pfam" id="PF00550">
    <property type="entry name" value="PP-binding"/>
    <property type="match status" value="1"/>
</dbReference>
<dbReference type="InterPro" id="IPR020845">
    <property type="entry name" value="AMP-binding_CS"/>
</dbReference>
<comment type="similarity">
    <text evidence="2">Belongs to the ATP-dependent AMP-binding enzyme family.</text>
</comment>
<dbReference type="PROSITE" id="PS00012">
    <property type="entry name" value="PHOSPHOPANTETHEINE"/>
    <property type="match status" value="1"/>
</dbReference>
<evidence type="ECO:0000256" key="2">
    <source>
        <dbReference type="ARBA" id="ARBA00006432"/>
    </source>
</evidence>
<dbReference type="SMART" id="SM00824">
    <property type="entry name" value="PKS_TE"/>
    <property type="match status" value="1"/>
</dbReference>
<dbReference type="Gene3D" id="3.40.50.12780">
    <property type="entry name" value="N-terminal domain of ligase-like"/>
    <property type="match status" value="1"/>
</dbReference>
<dbReference type="InterPro" id="IPR036736">
    <property type="entry name" value="ACP-like_sf"/>
</dbReference>
<sequence>MVLCLDTDWPLIAIFSCTNPTRHTTSDQLAYVIYTSGSTGLPKGVMVPHRGVVNHSRAVIQAFELNPCDRVLQFSSMGFDVTVEQLYPALVSGATVVLRSEESISSTHHFLHFVEQHNITVLLLPVAFWHEWINGMVLLQASVPASVRLVAVGGEKPSRSMYERWRKQVGDFPRWLNGYGPTETTVTALLYDPIAANYDPTQGEIPIGKPIANTEVYVLNSDLQPVTPGESGELYIGGLGLAHGYLNLPEQTAARFIANPFSPDPQARLYRTGDRVCQLPDGNLEFMGRFDFQVKLRGFRVELSEIEVQLEQYPSIQQAIVLAQADATGNLRLVAYLKLHPQQFLNSSHLRQFLQAKLPDYMMPAAFVQLDSFPLTPNGKVDRQALPAANLEVTAERPITPPTNATERQLVQIWEGVLGLHSIGITDNFFELGGHSLLVARLADQISQAFNVHLPLSILLQAPTIAQLAAVIAQPLEMKSVVELRSGGTKAPLFLIHDGDGETLLYRTLAQHLDPDRPVYGIQPRSNAYHAILHTRISEMAADYVQQIRDLQPEGPYYVGGLCAGGVLAYEVACQLQQAGQSVALVALLDAVYPALDRSRWLQTQRLERFSKAIRGDSSTTLLSSVRKLAIAFNKAKNLLHYETQAFLQHHLDRAKLHLFRYCLDRQQTPPRFLQSLSVRKVYLFAETQYQPVNRFDGQLLLVRATDGEGRDRPYQVMYDDPDLGWGKCTTQKVCVYDVPGGHSSMLQTPHVQVLANILQRHLD</sequence>
<feature type="domain" description="Carrier" evidence="5">
    <location>
        <begin position="401"/>
        <end position="476"/>
    </location>
</feature>
<dbReference type="Pfam" id="PF13193">
    <property type="entry name" value="AMP-binding_C"/>
    <property type="match status" value="1"/>
</dbReference>
<dbReference type="InterPro" id="IPR025110">
    <property type="entry name" value="AMP-bd_C"/>
</dbReference>
<dbReference type="InterPro" id="IPR006162">
    <property type="entry name" value="Ppantetheine_attach_site"/>
</dbReference>
<dbReference type="InterPro" id="IPR020802">
    <property type="entry name" value="TesA-like"/>
</dbReference>
<dbReference type="SMART" id="SM00823">
    <property type="entry name" value="PKS_PP"/>
    <property type="match status" value="1"/>
</dbReference>
<dbReference type="Gene3D" id="1.10.1200.10">
    <property type="entry name" value="ACP-like"/>
    <property type="match status" value="1"/>
</dbReference>
<dbReference type="InterPro" id="IPR029058">
    <property type="entry name" value="AB_hydrolase_fold"/>
</dbReference>
<dbReference type="Pfam" id="PF00501">
    <property type="entry name" value="AMP-binding"/>
    <property type="match status" value="1"/>
</dbReference>
<dbReference type="GO" id="GO:0043041">
    <property type="term" value="P:amino acid activation for nonribosomal peptide biosynthetic process"/>
    <property type="evidence" value="ECO:0007669"/>
    <property type="project" value="TreeGrafter"/>
</dbReference>
<accession>A0A7C3PJQ0</accession>
<dbReference type="InterPro" id="IPR020806">
    <property type="entry name" value="PKS_PP-bd"/>
</dbReference>
<dbReference type="InterPro" id="IPR001031">
    <property type="entry name" value="Thioesterase"/>
</dbReference>
<dbReference type="PANTHER" id="PTHR45527">
    <property type="entry name" value="NONRIBOSOMAL PEPTIDE SYNTHETASE"/>
    <property type="match status" value="1"/>
</dbReference>
<dbReference type="FunFam" id="1.10.1200.10:FF:000005">
    <property type="entry name" value="Nonribosomal peptide synthetase 1"/>
    <property type="match status" value="1"/>
</dbReference>
<dbReference type="InterPro" id="IPR010071">
    <property type="entry name" value="AA_adenyl_dom"/>
</dbReference>
<dbReference type="InterPro" id="IPR009081">
    <property type="entry name" value="PP-bd_ACP"/>
</dbReference>
<dbReference type="PANTHER" id="PTHR45527:SF1">
    <property type="entry name" value="FATTY ACID SYNTHASE"/>
    <property type="match status" value="1"/>
</dbReference>
<dbReference type="SUPFAM" id="SSF47336">
    <property type="entry name" value="ACP-like"/>
    <property type="match status" value="1"/>
</dbReference>
<dbReference type="GO" id="GO:0044550">
    <property type="term" value="P:secondary metabolite biosynthetic process"/>
    <property type="evidence" value="ECO:0007669"/>
    <property type="project" value="TreeGrafter"/>
</dbReference>
<protein>
    <submittedName>
        <fullName evidence="6">Amino acid adenylation domain-containing protein</fullName>
    </submittedName>
</protein>
<reference evidence="6" key="1">
    <citation type="journal article" date="2020" name="mSystems">
        <title>Genome- and Community-Level Interaction Insights into Carbon Utilization and Element Cycling Functions of Hydrothermarchaeota in Hydrothermal Sediment.</title>
        <authorList>
            <person name="Zhou Z."/>
            <person name="Liu Y."/>
            <person name="Xu W."/>
            <person name="Pan J."/>
            <person name="Luo Z.H."/>
            <person name="Li M."/>
        </authorList>
    </citation>
    <scope>NUCLEOTIDE SEQUENCE [LARGE SCALE GENOMIC DNA]</scope>
    <source>
        <strain evidence="6">SpSt-418</strain>
    </source>
</reference>
<dbReference type="SUPFAM" id="SSF56801">
    <property type="entry name" value="Acetyl-CoA synthetase-like"/>
    <property type="match status" value="1"/>
</dbReference>
<comment type="cofactor">
    <cofactor evidence="1">
        <name>pantetheine 4'-phosphate</name>
        <dbReference type="ChEBI" id="CHEBI:47942"/>
    </cofactor>
</comment>
<dbReference type="InterPro" id="IPR042099">
    <property type="entry name" value="ANL_N_sf"/>
</dbReference>
<dbReference type="CDD" id="cd05930">
    <property type="entry name" value="A_NRPS"/>
    <property type="match status" value="1"/>
</dbReference>
<dbReference type="NCBIfam" id="TIGR01733">
    <property type="entry name" value="AA-adenyl-dom"/>
    <property type="match status" value="1"/>
</dbReference>
<dbReference type="Gene3D" id="3.30.300.30">
    <property type="match status" value="1"/>
</dbReference>